<keyword evidence="1" id="KW-0812">Transmembrane</keyword>
<dbReference type="Proteomes" id="UP001165363">
    <property type="component" value="Unassembled WGS sequence"/>
</dbReference>
<evidence type="ECO:0000256" key="1">
    <source>
        <dbReference type="SAM" id="Phobius"/>
    </source>
</evidence>
<proteinExistence type="predicted"/>
<feature type="transmembrane region" description="Helical" evidence="1">
    <location>
        <begin position="32"/>
        <end position="52"/>
    </location>
</feature>
<feature type="transmembrane region" description="Helical" evidence="1">
    <location>
        <begin position="7"/>
        <end position="26"/>
    </location>
</feature>
<reference evidence="2" key="1">
    <citation type="submission" date="2022-05" db="EMBL/GenBank/DDBJ databases">
        <authorList>
            <person name="Jo J.-H."/>
            <person name="Im W.-T."/>
        </authorList>
    </citation>
    <scope>NUCLEOTIDE SEQUENCE</scope>
    <source>
        <strain evidence="2">SE158</strain>
    </source>
</reference>
<evidence type="ECO:0000313" key="2">
    <source>
        <dbReference type="EMBL" id="MCL6684025.1"/>
    </source>
</evidence>
<organism evidence="2 3">
    <name type="scientific">Sphingomonas alba</name>
    <dbReference type="NCBI Taxonomy" id="2908208"/>
    <lineage>
        <taxon>Bacteria</taxon>
        <taxon>Pseudomonadati</taxon>
        <taxon>Pseudomonadota</taxon>
        <taxon>Alphaproteobacteria</taxon>
        <taxon>Sphingomonadales</taxon>
        <taxon>Sphingomonadaceae</taxon>
        <taxon>Sphingomonas</taxon>
    </lineage>
</organism>
<protein>
    <submittedName>
        <fullName evidence="2">Uncharacterized protein</fullName>
    </submittedName>
</protein>
<keyword evidence="3" id="KW-1185">Reference proteome</keyword>
<sequence length="274" mass="30215">MPYRNAPYYVLACIAVILAGFWESYFSPILTVPWQFHAHGVAASIWVLMVLFQSWSVQKEQLPLHRAVGKSSLILFPFLICGLTAIIDLTGKGFVAGNGPTRVLFGGQFFIGLAIAVAAYVTLYYRALKYRRKVWQHSGYMLATPLILFESPFSRVLGTWIPPLQVHGPQDFPRIMTTIELGMATELVIIAVIWWRFRDKARPFLVAGGFIVAQMLTMGLMQHNPALERILVLIGTVPSALVVGTGFTIGALTSWAGWQAGKRPSVPVAAAQPA</sequence>
<feature type="transmembrane region" description="Helical" evidence="1">
    <location>
        <begin position="139"/>
        <end position="161"/>
    </location>
</feature>
<feature type="transmembrane region" description="Helical" evidence="1">
    <location>
        <begin position="181"/>
        <end position="197"/>
    </location>
</feature>
<accession>A0ABT0RN50</accession>
<feature type="transmembrane region" description="Helical" evidence="1">
    <location>
        <begin position="73"/>
        <end position="91"/>
    </location>
</feature>
<evidence type="ECO:0000313" key="3">
    <source>
        <dbReference type="Proteomes" id="UP001165363"/>
    </source>
</evidence>
<feature type="transmembrane region" description="Helical" evidence="1">
    <location>
        <begin position="103"/>
        <end position="127"/>
    </location>
</feature>
<keyword evidence="1" id="KW-1133">Transmembrane helix</keyword>
<comment type="caution">
    <text evidence="2">The sequence shown here is derived from an EMBL/GenBank/DDBJ whole genome shotgun (WGS) entry which is preliminary data.</text>
</comment>
<feature type="transmembrane region" description="Helical" evidence="1">
    <location>
        <begin position="204"/>
        <end position="224"/>
    </location>
</feature>
<name>A0ABT0RN50_9SPHN</name>
<dbReference type="EMBL" id="JAMGBD010000001">
    <property type="protein sequence ID" value="MCL6684025.1"/>
    <property type="molecule type" value="Genomic_DNA"/>
</dbReference>
<keyword evidence="1" id="KW-0472">Membrane</keyword>
<feature type="transmembrane region" description="Helical" evidence="1">
    <location>
        <begin position="230"/>
        <end position="253"/>
    </location>
</feature>
<dbReference type="RefSeq" id="WP_249848253.1">
    <property type="nucleotide sequence ID" value="NZ_JAMGBD010000001.1"/>
</dbReference>
<gene>
    <name evidence="2" type="ORF">LZ536_08960</name>
</gene>